<dbReference type="InterPro" id="IPR006680">
    <property type="entry name" value="Amidohydro-rel"/>
</dbReference>
<keyword evidence="3" id="KW-1185">Reference proteome</keyword>
<dbReference type="OrthoDB" id="9787654at2"/>
<reference evidence="2 3" key="1">
    <citation type="submission" date="2018-03" db="EMBL/GenBank/DDBJ databases">
        <title>Genomic Encyclopedia of Archaeal and Bacterial Type Strains, Phase II (KMG-II): from individual species to whole genera.</title>
        <authorList>
            <person name="Goeker M."/>
        </authorList>
    </citation>
    <scope>NUCLEOTIDE SEQUENCE [LARGE SCALE GENOMIC DNA]</scope>
    <source>
        <strain evidence="2 3">DSM 29328</strain>
    </source>
</reference>
<dbReference type="AlphaFoldDB" id="A0A2T0RLW6"/>
<dbReference type="Gene3D" id="3.20.20.140">
    <property type="entry name" value="Metal-dependent hydrolases"/>
    <property type="match status" value="1"/>
</dbReference>
<accession>A0A2T0RLW6</accession>
<dbReference type="Proteomes" id="UP000239480">
    <property type="component" value="Unassembled WGS sequence"/>
</dbReference>
<dbReference type="InterPro" id="IPR032466">
    <property type="entry name" value="Metal_Hydrolase"/>
</dbReference>
<sequence length="265" mass="28681">MIDTQAHILDPARFPYPSPCPGYRPAPDEIGTIEMLLQQMDRTGISRAVLVQPSTYGTDNSAILTAMAGAPERFRAVVVARNDPDEITRLARQPGVCGVRLNLTHSRELPAEISALRDMARRIASTGLLVQVQGTPETLPSLLDGLDDVPVLIDHFGRLDVSNPASVAAICRLADAPGNLLKVSGGFRLAPSGDWRNNLSPFEQVMAAFGPERLVWGSDWPFINHDGPTPTYTECLDWGRALLPDERTADATAATLFGWDNDDGG</sequence>
<name>A0A2T0RLW6_9RHOB</name>
<feature type="domain" description="Amidohydrolase-related" evidence="1">
    <location>
        <begin position="2"/>
        <end position="230"/>
    </location>
</feature>
<dbReference type="GO" id="GO:0016787">
    <property type="term" value="F:hydrolase activity"/>
    <property type="evidence" value="ECO:0007669"/>
    <property type="project" value="UniProtKB-KW"/>
</dbReference>
<proteinExistence type="predicted"/>
<protein>
    <submittedName>
        <fullName evidence="2">Putative TIM-barrel fold metal-dependent hydrolase</fullName>
    </submittedName>
</protein>
<evidence type="ECO:0000313" key="2">
    <source>
        <dbReference type="EMBL" id="PRY22127.1"/>
    </source>
</evidence>
<dbReference type="RefSeq" id="WP_106205874.1">
    <property type="nucleotide sequence ID" value="NZ_PVTD01000007.1"/>
</dbReference>
<dbReference type="PANTHER" id="PTHR35563">
    <property type="entry name" value="BARREL METAL-DEPENDENT HYDROLASE, PUTATIVE (AFU_ORTHOLOGUE AFUA_1G16240)-RELATED"/>
    <property type="match status" value="1"/>
</dbReference>
<dbReference type="PANTHER" id="PTHR35563:SF2">
    <property type="entry name" value="BARREL METAL-DEPENDENT HYDROLASE, PUTATIVE (AFU_ORTHOLOGUE AFUA_1G16240)-RELATED"/>
    <property type="match status" value="1"/>
</dbReference>
<organism evidence="2 3">
    <name type="scientific">Aliiruegeria haliotis</name>
    <dbReference type="NCBI Taxonomy" id="1280846"/>
    <lineage>
        <taxon>Bacteria</taxon>
        <taxon>Pseudomonadati</taxon>
        <taxon>Pseudomonadota</taxon>
        <taxon>Alphaproteobacteria</taxon>
        <taxon>Rhodobacterales</taxon>
        <taxon>Roseobacteraceae</taxon>
        <taxon>Aliiruegeria</taxon>
    </lineage>
</organism>
<comment type="caution">
    <text evidence="2">The sequence shown here is derived from an EMBL/GenBank/DDBJ whole genome shotgun (WGS) entry which is preliminary data.</text>
</comment>
<keyword evidence="2" id="KW-0378">Hydrolase</keyword>
<dbReference type="SUPFAM" id="SSF51556">
    <property type="entry name" value="Metallo-dependent hydrolases"/>
    <property type="match status" value="1"/>
</dbReference>
<dbReference type="EMBL" id="PVTD01000007">
    <property type="protein sequence ID" value="PRY22127.1"/>
    <property type="molecule type" value="Genomic_DNA"/>
</dbReference>
<dbReference type="InterPro" id="IPR052358">
    <property type="entry name" value="Aro_Compnd_Degr_Hydrolases"/>
</dbReference>
<evidence type="ECO:0000259" key="1">
    <source>
        <dbReference type="Pfam" id="PF04909"/>
    </source>
</evidence>
<evidence type="ECO:0000313" key="3">
    <source>
        <dbReference type="Proteomes" id="UP000239480"/>
    </source>
</evidence>
<dbReference type="Pfam" id="PF04909">
    <property type="entry name" value="Amidohydro_2"/>
    <property type="match status" value="1"/>
</dbReference>
<gene>
    <name evidence="2" type="ORF">CLV78_10751</name>
</gene>